<proteinExistence type="predicted"/>
<accession>A0A699X067</accession>
<feature type="non-terminal residue" evidence="1">
    <location>
        <position position="64"/>
    </location>
</feature>
<gene>
    <name evidence="1" type="ORF">Tci_924412</name>
</gene>
<comment type="caution">
    <text evidence="1">The sequence shown here is derived from an EMBL/GenBank/DDBJ whole genome shotgun (WGS) entry which is preliminary data.</text>
</comment>
<dbReference type="EMBL" id="BKCJ011782387">
    <property type="protein sequence ID" value="GFD52443.1"/>
    <property type="molecule type" value="Genomic_DNA"/>
</dbReference>
<protein>
    <submittedName>
        <fullName evidence="1">Uncharacterized protein</fullName>
    </submittedName>
</protein>
<organism evidence="1">
    <name type="scientific">Tanacetum cinerariifolium</name>
    <name type="common">Dalmatian daisy</name>
    <name type="synonym">Chrysanthemum cinerariifolium</name>
    <dbReference type="NCBI Taxonomy" id="118510"/>
    <lineage>
        <taxon>Eukaryota</taxon>
        <taxon>Viridiplantae</taxon>
        <taxon>Streptophyta</taxon>
        <taxon>Embryophyta</taxon>
        <taxon>Tracheophyta</taxon>
        <taxon>Spermatophyta</taxon>
        <taxon>Magnoliopsida</taxon>
        <taxon>eudicotyledons</taxon>
        <taxon>Gunneridae</taxon>
        <taxon>Pentapetalae</taxon>
        <taxon>asterids</taxon>
        <taxon>campanulids</taxon>
        <taxon>Asterales</taxon>
        <taxon>Asteraceae</taxon>
        <taxon>Asteroideae</taxon>
        <taxon>Anthemideae</taxon>
        <taxon>Anthemidinae</taxon>
        <taxon>Tanacetum</taxon>
    </lineage>
</organism>
<dbReference type="AlphaFoldDB" id="A0A699X067"/>
<feature type="non-terminal residue" evidence="1">
    <location>
        <position position="1"/>
    </location>
</feature>
<evidence type="ECO:0000313" key="1">
    <source>
        <dbReference type="EMBL" id="GFD52443.1"/>
    </source>
</evidence>
<name>A0A699X067_TANCI</name>
<sequence>AGRAGTYRNDGRVVSLSALWLGPHSDFHWGQAAARRPVSVADACGAGRGGRAAAGLHSGVAAVA</sequence>
<reference evidence="1" key="1">
    <citation type="journal article" date="2019" name="Sci. Rep.">
        <title>Draft genome of Tanacetum cinerariifolium, the natural source of mosquito coil.</title>
        <authorList>
            <person name="Yamashiro T."/>
            <person name="Shiraishi A."/>
            <person name="Satake H."/>
            <person name="Nakayama K."/>
        </authorList>
    </citation>
    <scope>NUCLEOTIDE SEQUENCE</scope>
</reference>